<keyword evidence="15" id="KW-1185">Reference proteome</keyword>
<keyword evidence="8 9" id="KW-0482">Metalloprotease</keyword>
<feature type="domain" description="Aminopeptidase N-like N-terminal" evidence="13">
    <location>
        <begin position="44"/>
        <end position="220"/>
    </location>
</feature>
<dbReference type="InterPro" id="IPR034016">
    <property type="entry name" value="M1_APN-typ"/>
</dbReference>
<dbReference type="Gene3D" id="1.25.50.20">
    <property type="match status" value="1"/>
</dbReference>
<feature type="domain" description="Peptidase M1 membrane alanine aminopeptidase" evidence="11">
    <location>
        <begin position="261"/>
        <end position="474"/>
    </location>
</feature>
<dbReference type="InterPro" id="IPR001930">
    <property type="entry name" value="Peptidase_M1"/>
</dbReference>
<dbReference type="PANTHER" id="PTHR11533">
    <property type="entry name" value="PROTEASE M1 ZINC METALLOPROTEASE"/>
    <property type="match status" value="1"/>
</dbReference>
<evidence type="ECO:0000256" key="1">
    <source>
        <dbReference type="ARBA" id="ARBA00000098"/>
    </source>
</evidence>
<evidence type="ECO:0000256" key="8">
    <source>
        <dbReference type="ARBA" id="ARBA00023049"/>
    </source>
</evidence>
<keyword evidence="4 9" id="KW-0645">Protease</keyword>
<keyword evidence="5 9" id="KW-0479">Metal-binding</keyword>
<dbReference type="InterPro" id="IPR027268">
    <property type="entry name" value="Peptidase_M4/M1_CTD_sf"/>
</dbReference>
<evidence type="ECO:0000256" key="3">
    <source>
        <dbReference type="ARBA" id="ARBA00022438"/>
    </source>
</evidence>
<evidence type="ECO:0000259" key="12">
    <source>
        <dbReference type="Pfam" id="PF11838"/>
    </source>
</evidence>
<evidence type="ECO:0000313" key="14">
    <source>
        <dbReference type="EMBL" id="MDC7694290.1"/>
    </source>
</evidence>
<comment type="similarity">
    <text evidence="2 9">Belongs to the peptidase M1 family.</text>
</comment>
<sequence length="884" mass="94632">MRPFLRALAVTTCLVTAPLALSVATPSAAVAADYPEGRLPDTAKPSAYRLSLTIIPSKERFSGHTEIDVDLKTGVASLFMHGRDLTVTKAVAVQNGKAIEAVWTQVDPLGVARVDFKAPLQAGKVTLKFDYDAPFGDGPAGLYRVKVGDDWYAWTQFESIDARAAFPSFDEPGFKTPYSVSITTEPGLVVASNAPEKDSVKSGNLVTHNFIPTKPLPSYLVAMVVGPFAVAEGVAPPTPQRSWPLPIRIIATKPNKDKLNYALTETPSIVAHLESYFNQPFPYPKLDQIGSPIMPGAMENAGADIYGDTILLLDDGAPTSQRKTFGMVVAHELSHQWFGDYVTPAWWDDIWLNESFANWMGFRIGNEWRPELNIGVGGLAEGFSAMPTDAMKVGRPIHEKITKNGDIDSAFDGITYGKGGQVIAMIAAYLGDNNFREGVRLHMSRHPYGNATTEEFFGALADAAKDPRVLESMKSFINQQGVPVVDIVRKDGRLIGTQSRYSYYGSTLTPQSWIIPVCLREGSERNCTLMDKTTVDLGAAKPGAIIPNAGGTGYYRFSLTPSDWDALLATGATLPAAEGIAAIDSLWAQFEAGKLPAAELITAAKALADNPDSSVAIGAGERLTGLWGDGMVASETEAKYRGVIGGIYGPRLGAMGFNPANGAYKAEAAELQSRRRGLVSLLAGSAKDTSVRKTLLDAATAYLNGNTNALDQTYLGSGLSIYVQEGGLPAAKAMFERAVTSTQEGFRGRALGAVTAGAKLDTADWVLNTAMNDKRLRNSEKISLLGGLFYSRETRDTAFTWLKANYASFSAGAGIFSAGRIASLPGVYCDAAKADEIDALMRPKVIAAGRGELSFNRTLETMKTCSALKAAKSAEVNQAFIDAK</sequence>
<dbReference type="EC" id="3.4.11.-" evidence="9"/>
<dbReference type="Pfam" id="PF17900">
    <property type="entry name" value="Peptidase_M1_N"/>
    <property type="match status" value="1"/>
</dbReference>
<organism evidence="14 15">
    <name type="scientific">Asticcacaulis currens</name>
    <dbReference type="NCBI Taxonomy" id="2984210"/>
    <lineage>
        <taxon>Bacteria</taxon>
        <taxon>Pseudomonadati</taxon>
        <taxon>Pseudomonadota</taxon>
        <taxon>Alphaproteobacteria</taxon>
        <taxon>Caulobacterales</taxon>
        <taxon>Caulobacteraceae</taxon>
        <taxon>Asticcacaulis</taxon>
    </lineage>
</organism>
<dbReference type="SUPFAM" id="SSF63737">
    <property type="entry name" value="Leukotriene A4 hydrolase N-terminal domain"/>
    <property type="match status" value="1"/>
</dbReference>
<feature type="chain" id="PRO_5045917863" description="Aminopeptidase" evidence="10">
    <location>
        <begin position="32"/>
        <end position="884"/>
    </location>
</feature>
<keyword evidence="7 9" id="KW-0862">Zinc</keyword>
<comment type="cofactor">
    <cofactor evidence="9">
        <name>Zn(2+)</name>
        <dbReference type="ChEBI" id="CHEBI:29105"/>
    </cofactor>
    <text evidence="9">Binds 1 zinc ion per subunit.</text>
</comment>
<dbReference type="PANTHER" id="PTHR11533:SF174">
    <property type="entry name" value="PUROMYCIN-SENSITIVE AMINOPEPTIDASE-RELATED"/>
    <property type="match status" value="1"/>
</dbReference>
<name>A0ABT5IDK4_9CAUL</name>
<protein>
    <recommendedName>
        <fullName evidence="9">Aminopeptidase</fullName>
        <ecNumber evidence="9">3.4.11.-</ecNumber>
    </recommendedName>
</protein>
<dbReference type="SUPFAM" id="SSF55486">
    <property type="entry name" value="Metalloproteases ('zincins'), catalytic domain"/>
    <property type="match status" value="1"/>
</dbReference>
<evidence type="ECO:0000259" key="13">
    <source>
        <dbReference type="Pfam" id="PF17900"/>
    </source>
</evidence>
<gene>
    <name evidence="14" type="ORF">PQU94_08355</name>
</gene>
<keyword evidence="6 9" id="KW-0378">Hydrolase</keyword>
<dbReference type="RefSeq" id="WP_272741006.1">
    <property type="nucleotide sequence ID" value="NZ_JAQQKW010000004.1"/>
</dbReference>
<feature type="signal peptide" evidence="10">
    <location>
        <begin position="1"/>
        <end position="31"/>
    </location>
</feature>
<dbReference type="PRINTS" id="PR00756">
    <property type="entry name" value="ALADIPTASE"/>
</dbReference>
<reference evidence="14 15" key="1">
    <citation type="submission" date="2023-01" db="EMBL/GenBank/DDBJ databases">
        <title>Novel species of the genus Asticcacaulis isolated from rivers.</title>
        <authorList>
            <person name="Lu H."/>
        </authorList>
    </citation>
    <scope>NUCLEOTIDE SEQUENCE [LARGE SCALE GENOMIC DNA]</scope>
    <source>
        <strain evidence="14 15">DXS10W</strain>
    </source>
</reference>
<proteinExistence type="inferred from homology"/>
<evidence type="ECO:0000256" key="5">
    <source>
        <dbReference type="ARBA" id="ARBA00022723"/>
    </source>
</evidence>
<evidence type="ECO:0000256" key="2">
    <source>
        <dbReference type="ARBA" id="ARBA00010136"/>
    </source>
</evidence>
<feature type="domain" description="ERAP1-like C-terminal" evidence="12">
    <location>
        <begin position="545"/>
        <end position="863"/>
    </location>
</feature>
<dbReference type="Gene3D" id="2.60.40.1730">
    <property type="entry name" value="tricorn interacting facor f3 domain"/>
    <property type="match status" value="1"/>
</dbReference>
<dbReference type="InterPro" id="IPR050344">
    <property type="entry name" value="Peptidase_M1_aminopeptidases"/>
</dbReference>
<keyword evidence="10" id="KW-0732">Signal</keyword>
<evidence type="ECO:0000313" key="15">
    <source>
        <dbReference type="Proteomes" id="UP001216595"/>
    </source>
</evidence>
<dbReference type="InterPro" id="IPR014782">
    <property type="entry name" value="Peptidase_M1_dom"/>
</dbReference>
<dbReference type="Pfam" id="PF11838">
    <property type="entry name" value="ERAP1_C"/>
    <property type="match status" value="1"/>
</dbReference>
<evidence type="ECO:0000256" key="9">
    <source>
        <dbReference type="RuleBase" id="RU364040"/>
    </source>
</evidence>
<comment type="caution">
    <text evidence="14">The sequence shown here is derived from an EMBL/GenBank/DDBJ whole genome shotgun (WGS) entry which is preliminary data.</text>
</comment>
<dbReference type="Proteomes" id="UP001216595">
    <property type="component" value="Unassembled WGS sequence"/>
</dbReference>
<evidence type="ECO:0000256" key="6">
    <source>
        <dbReference type="ARBA" id="ARBA00022801"/>
    </source>
</evidence>
<evidence type="ECO:0000259" key="11">
    <source>
        <dbReference type="Pfam" id="PF01433"/>
    </source>
</evidence>
<dbReference type="InterPro" id="IPR024571">
    <property type="entry name" value="ERAP1-like_C_dom"/>
</dbReference>
<dbReference type="EMBL" id="JAQQKW010000004">
    <property type="protein sequence ID" value="MDC7694290.1"/>
    <property type="molecule type" value="Genomic_DNA"/>
</dbReference>
<evidence type="ECO:0000256" key="4">
    <source>
        <dbReference type="ARBA" id="ARBA00022670"/>
    </source>
</evidence>
<evidence type="ECO:0000256" key="7">
    <source>
        <dbReference type="ARBA" id="ARBA00022833"/>
    </source>
</evidence>
<accession>A0ABT5IDK4</accession>
<dbReference type="Gene3D" id="2.60.40.1910">
    <property type="match status" value="1"/>
</dbReference>
<comment type="catalytic activity">
    <reaction evidence="1">
        <text>Release of an N-terminal amino acid, Xaa-|-Yaa- from a peptide, amide or arylamide. Xaa is preferably Ala, but may be most amino acids including Pro (slow action). When a terminal hydrophobic residue is followed by a prolyl residue, the two may be released as an intact Xaa-Pro dipeptide.</text>
        <dbReference type="EC" id="3.4.11.2"/>
    </reaction>
</comment>
<dbReference type="Gene3D" id="1.10.390.10">
    <property type="entry name" value="Neutral Protease Domain 2"/>
    <property type="match status" value="1"/>
</dbReference>
<evidence type="ECO:0000256" key="10">
    <source>
        <dbReference type="SAM" id="SignalP"/>
    </source>
</evidence>
<dbReference type="Pfam" id="PF01433">
    <property type="entry name" value="Peptidase_M1"/>
    <property type="match status" value="1"/>
</dbReference>
<keyword evidence="3 9" id="KW-0031">Aminopeptidase</keyword>
<dbReference type="InterPro" id="IPR042097">
    <property type="entry name" value="Aminopeptidase_N-like_N_sf"/>
</dbReference>
<dbReference type="CDD" id="cd09601">
    <property type="entry name" value="M1_APN-Q_like"/>
    <property type="match status" value="1"/>
</dbReference>
<dbReference type="InterPro" id="IPR045357">
    <property type="entry name" value="Aminopeptidase_N-like_N"/>
</dbReference>